<evidence type="ECO:0000256" key="2">
    <source>
        <dbReference type="ARBA" id="ARBA00022786"/>
    </source>
</evidence>
<protein>
    <submittedName>
        <fullName evidence="6">E3 ubiquitin ligase complex SCF subunit sconC</fullName>
    </submittedName>
</protein>
<accession>A0ABQ8UN96</accession>
<feature type="domain" description="SKP1 component dimerisation" evidence="4">
    <location>
        <begin position="101"/>
        <end position="147"/>
    </location>
</feature>
<dbReference type="Pfam" id="PF03931">
    <property type="entry name" value="Skp1_POZ"/>
    <property type="match status" value="1"/>
</dbReference>
<gene>
    <name evidence="6" type="ORF">PAPYR_4161</name>
</gene>
<proteinExistence type="inferred from homology"/>
<sequence length="148" mass="16835">MDPTIITLIAADGEAFVLEKHVACRMGVVKTMLDLAEDQEVVPLPNVEAADLRKVIEFIQYHADLSRPPEEMHLWDSKFISVDHDALFHIMLAANYLDVEPLLALTTEKLAQELRGKTPDEIRTAFEIKNDLTPEEEAQVTREKGWIR</sequence>
<dbReference type="PANTHER" id="PTHR11165">
    <property type="entry name" value="SKP1"/>
    <property type="match status" value="1"/>
</dbReference>
<dbReference type="Proteomes" id="UP001141327">
    <property type="component" value="Unassembled WGS sequence"/>
</dbReference>
<evidence type="ECO:0000259" key="5">
    <source>
        <dbReference type="Pfam" id="PF03931"/>
    </source>
</evidence>
<dbReference type="SUPFAM" id="SSF81382">
    <property type="entry name" value="Skp1 dimerisation domain-like"/>
    <property type="match status" value="1"/>
</dbReference>
<evidence type="ECO:0000256" key="1">
    <source>
        <dbReference type="ARBA" id="ARBA00009993"/>
    </source>
</evidence>
<dbReference type="Pfam" id="PF01466">
    <property type="entry name" value="Skp1"/>
    <property type="match status" value="1"/>
</dbReference>
<comment type="pathway">
    <text evidence="3">Protein modification; protein ubiquitination.</text>
</comment>
<keyword evidence="7" id="KW-1185">Reference proteome</keyword>
<comment type="similarity">
    <text evidence="1 3">Belongs to the SKP1 family.</text>
</comment>
<organism evidence="6 7">
    <name type="scientific">Paratrimastix pyriformis</name>
    <dbReference type="NCBI Taxonomy" id="342808"/>
    <lineage>
        <taxon>Eukaryota</taxon>
        <taxon>Metamonada</taxon>
        <taxon>Preaxostyla</taxon>
        <taxon>Paratrimastigidae</taxon>
        <taxon>Paratrimastix</taxon>
    </lineage>
</organism>
<dbReference type="InterPro" id="IPR016897">
    <property type="entry name" value="SKP1"/>
</dbReference>
<evidence type="ECO:0000259" key="4">
    <source>
        <dbReference type="Pfam" id="PF01466"/>
    </source>
</evidence>
<feature type="domain" description="SKP1 component POZ" evidence="5">
    <location>
        <begin position="5"/>
        <end position="63"/>
    </location>
</feature>
<dbReference type="Gene3D" id="3.30.710.10">
    <property type="entry name" value="Potassium Channel Kv1.1, Chain A"/>
    <property type="match status" value="1"/>
</dbReference>
<dbReference type="InterPro" id="IPR011333">
    <property type="entry name" value="SKP1/BTB/POZ_sf"/>
</dbReference>
<evidence type="ECO:0000313" key="7">
    <source>
        <dbReference type="Proteomes" id="UP001141327"/>
    </source>
</evidence>
<dbReference type="InterPro" id="IPR036296">
    <property type="entry name" value="SKP1-like_dim_sf"/>
</dbReference>
<reference evidence="6" key="1">
    <citation type="journal article" date="2022" name="bioRxiv">
        <title>Genomics of Preaxostyla Flagellates Illuminates Evolutionary Transitions and the Path Towards Mitochondrial Loss.</title>
        <authorList>
            <person name="Novak L.V.F."/>
            <person name="Treitli S.C."/>
            <person name="Pyrih J."/>
            <person name="Halakuc P."/>
            <person name="Pipaliya S.V."/>
            <person name="Vacek V."/>
            <person name="Brzon O."/>
            <person name="Soukal P."/>
            <person name="Eme L."/>
            <person name="Dacks J.B."/>
            <person name="Karnkowska A."/>
            <person name="Elias M."/>
            <person name="Hampl V."/>
        </authorList>
    </citation>
    <scope>NUCLEOTIDE SEQUENCE</scope>
    <source>
        <strain evidence="6">RCP-MX</strain>
    </source>
</reference>
<dbReference type="PIRSF" id="PIRSF028729">
    <property type="entry name" value="E3_ubiquit_lig_SCF_Skp"/>
    <property type="match status" value="1"/>
</dbReference>
<evidence type="ECO:0000256" key="3">
    <source>
        <dbReference type="PIRNR" id="PIRNR028729"/>
    </source>
</evidence>
<dbReference type="EMBL" id="JAPMOS010000017">
    <property type="protein sequence ID" value="KAJ4459768.1"/>
    <property type="molecule type" value="Genomic_DNA"/>
</dbReference>
<name>A0ABQ8UN96_9EUKA</name>
<dbReference type="SUPFAM" id="SSF54695">
    <property type="entry name" value="POZ domain"/>
    <property type="match status" value="1"/>
</dbReference>
<dbReference type="InterPro" id="IPR016073">
    <property type="entry name" value="Skp1_comp_POZ"/>
</dbReference>
<keyword evidence="2 3" id="KW-0833">Ubl conjugation pathway</keyword>
<dbReference type="SMART" id="SM00512">
    <property type="entry name" value="Skp1"/>
    <property type="match status" value="1"/>
</dbReference>
<comment type="caution">
    <text evidence="6">The sequence shown here is derived from an EMBL/GenBank/DDBJ whole genome shotgun (WGS) entry which is preliminary data.</text>
</comment>
<dbReference type="InterPro" id="IPR016072">
    <property type="entry name" value="Skp1_comp_dimer"/>
</dbReference>
<dbReference type="InterPro" id="IPR001232">
    <property type="entry name" value="SKP1-like"/>
</dbReference>
<evidence type="ECO:0000313" key="6">
    <source>
        <dbReference type="EMBL" id="KAJ4459768.1"/>
    </source>
</evidence>